<sequence>MLENIPHWLGAALSGIRAGHDKLTLSRLDLGGAAMIDLHSPAFAPGGRLPPRFTADGEGVSPPLVWRGLPEGTDCLALIVEDPDAPAPRPLVHAIVVAIDPALDGLAEGAIVADGDGADGKDVGMNSYFAQGWLPPDPPTGHGAHDYVFQLLALGRAEGADGGASDDASPGRGEFVDLVRDRILAAGVLVGTYSREEEAPVGPVGAAAALPA</sequence>
<dbReference type="AlphaFoldDB" id="A0A7X5Y498"/>
<evidence type="ECO:0000313" key="1">
    <source>
        <dbReference type="EMBL" id="NJC04917.1"/>
    </source>
</evidence>
<dbReference type="InterPro" id="IPR005247">
    <property type="entry name" value="YbhB_YbcL/LppC-like"/>
</dbReference>
<dbReference type="EMBL" id="JAATJC010000001">
    <property type="protein sequence ID" value="NJC04917.1"/>
    <property type="molecule type" value="Genomic_DNA"/>
</dbReference>
<evidence type="ECO:0000313" key="2">
    <source>
        <dbReference type="Proteomes" id="UP000558192"/>
    </source>
</evidence>
<keyword evidence="2" id="KW-1185">Reference proteome</keyword>
<dbReference type="RefSeq" id="WP_168067677.1">
    <property type="nucleotide sequence ID" value="NZ_JAATJC010000001.1"/>
</dbReference>
<dbReference type="PANTHER" id="PTHR30289">
    <property type="entry name" value="UNCHARACTERIZED PROTEIN YBCL-RELATED"/>
    <property type="match status" value="1"/>
</dbReference>
<dbReference type="Gene3D" id="3.90.280.10">
    <property type="entry name" value="PEBP-like"/>
    <property type="match status" value="1"/>
</dbReference>
<dbReference type="InterPro" id="IPR008914">
    <property type="entry name" value="PEBP"/>
</dbReference>
<dbReference type="CDD" id="cd00865">
    <property type="entry name" value="PEBP_bact_arch"/>
    <property type="match status" value="1"/>
</dbReference>
<name>A0A7X5Y498_9SPHN</name>
<reference evidence="1 2" key="1">
    <citation type="submission" date="2020-03" db="EMBL/GenBank/DDBJ databases">
        <title>Genomic Encyclopedia of Type Strains, Phase IV (KMG-IV): sequencing the most valuable type-strain genomes for metagenomic binning, comparative biology and taxonomic classification.</title>
        <authorList>
            <person name="Goeker M."/>
        </authorList>
    </citation>
    <scope>NUCLEOTIDE SEQUENCE [LARGE SCALE GENOMIC DNA]</scope>
    <source>
        <strain evidence="1 2">DSM 16846</strain>
    </source>
</reference>
<protein>
    <recommendedName>
        <fullName evidence="3">YbhB/YbcL family Raf kinase inhibitor-like protein</fullName>
    </recommendedName>
</protein>
<gene>
    <name evidence="1" type="ORF">GGQ97_000710</name>
</gene>
<accession>A0A7X5Y498</accession>
<dbReference type="Pfam" id="PF01161">
    <property type="entry name" value="PBP"/>
    <property type="match status" value="1"/>
</dbReference>
<evidence type="ECO:0008006" key="3">
    <source>
        <dbReference type="Google" id="ProtNLM"/>
    </source>
</evidence>
<proteinExistence type="predicted"/>
<dbReference type="PANTHER" id="PTHR30289:SF1">
    <property type="entry name" value="PEBP (PHOSPHATIDYLETHANOLAMINE-BINDING PROTEIN) FAMILY PROTEIN"/>
    <property type="match status" value="1"/>
</dbReference>
<organism evidence="1 2">
    <name type="scientific">Sphingomonas kaistensis</name>
    <dbReference type="NCBI Taxonomy" id="298708"/>
    <lineage>
        <taxon>Bacteria</taxon>
        <taxon>Pseudomonadati</taxon>
        <taxon>Pseudomonadota</taxon>
        <taxon>Alphaproteobacteria</taxon>
        <taxon>Sphingomonadales</taxon>
        <taxon>Sphingomonadaceae</taxon>
        <taxon>Sphingomonas</taxon>
    </lineage>
</organism>
<dbReference type="Proteomes" id="UP000558192">
    <property type="component" value="Unassembled WGS sequence"/>
</dbReference>
<dbReference type="SUPFAM" id="SSF49777">
    <property type="entry name" value="PEBP-like"/>
    <property type="match status" value="1"/>
</dbReference>
<comment type="caution">
    <text evidence="1">The sequence shown here is derived from an EMBL/GenBank/DDBJ whole genome shotgun (WGS) entry which is preliminary data.</text>
</comment>
<dbReference type="InterPro" id="IPR036610">
    <property type="entry name" value="PEBP-like_sf"/>
</dbReference>